<evidence type="ECO:0000259" key="2">
    <source>
        <dbReference type="Pfam" id="PF00144"/>
    </source>
</evidence>
<keyword evidence="3" id="KW-0378">Hydrolase</keyword>
<feature type="compositionally biased region" description="Low complexity" evidence="1">
    <location>
        <begin position="1"/>
        <end position="20"/>
    </location>
</feature>
<dbReference type="GO" id="GO:0016787">
    <property type="term" value="F:hydrolase activity"/>
    <property type="evidence" value="ECO:0007669"/>
    <property type="project" value="UniProtKB-KW"/>
</dbReference>
<dbReference type="EC" id="3.1.1.103" evidence="3"/>
<dbReference type="RefSeq" id="WP_350353395.1">
    <property type="nucleotide sequence ID" value="NZ_CP158357.1"/>
</dbReference>
<dbReference type="InterPro" id="IPR050491">
    <property type="entry name" value="AmpC-like"/>
</dbReference>
<accession>A0AAU7W2B6</accession>
<dbReference type="InterPro" id="IPR012338">
    <property type="entry name" value="Beta-lactam/transpept-like"/>
</dbReference>
<feature type="domain" description="Beta-lactamase-related" evidence="2">
    <location>
        <begin position="34"/>
        <end position="311"/>
    </location>
</feature>
<sequence length="345" mass="36329">MTGCASAPAPEASPPSKQSSLEAAYGALDRADTSVVVAVSLDGAPPSVREFGALQEDGVPAEKTLVDIGSITKTVTAVAVSKLVDQSVVRLDETLAEIFPGVPEDKSRITVEQLLTHSGGLTGSVGDDFEQIDRDELLRRAFTSPLIELPGTRYAYSNVGYSILAAIIEIRSGRSYEDYLRDEVLAPTGVGGIGYLSEYADERSIRSASGESVLAASWGEHDVSWNLVGNGGLVTTAPTFVRFLQELTSGRLLSASALDRLQQPHIAEDDAGSSFYGYGLVVQDVPDLGRIYWHDGGNDVFSAEWSLYADHGDVIFTAGVDAAPGESAAGAAASVLREHLYGASG</sequence>
<reference evidence="3" key="1">
    <citation type="submission" date="2024-06" db="EMBL/GenBank/DDBJ databases">
        <title>Draft genome sequence of Microbacterium sp. strain A8/3-1, isolated from Oxytropis tragacanthoides Fisch. ex DC. Root nodules in the Altai region of Russia.</title>
        <authorList>
            <person name="Sazanova A."/>
            <person name="Guro P."/>
            <person name="Kuznetsova I."/>
            <person name="Belimov A."/>
            <person name="Safronova V."/>
        </authorList>
    </citation>
    <scope>NUCLEOTIDE SEQUENCE</scope>
    <source>
        <strain evidence="3">A8/3-1</strain>
    </source>
</reference>
<protein>
    <submittedName>
        <fullName evidence="3">Serine hydrolase domain-containing protein</fullName>
        <ecNumber evidence="3">3.1.1.103</ecNumber>
    </submittedName>
</protein>
<dbReference type="PANTHER" id="PTHR46825:SF9">
    <property type="entry name" value="BETA-LACTAMASE-RELATED DOMAIN-CONTAINING PROTEIN"/>
    <property type="match status" value="1"/>
</dbReference>
<dbReference type="SUPFAM" id="SSF56601">
    <property type="entry name" value="beta-lactamase/transpeptidase-like"/>
    <property type="match status" value="1"/>
</dbReference>
<evidence type="ECO:0000256" key="1">
    <source>
        <dbReference type="SAM" id="MobiDB-lite"/>
    </source>
</evidence>
<organism evidence="3">
    <name type="scientific">Microbacterium sp. A8/3-1</name>
    <dbReference type="NCBI Taxonomy" id="3160749"/>
    <lineage>
        <taxon>Bacteria</taxon>
        <taxon>Bacillati</taxon>
        <taxon>Actinomycetota</taxon>
        <taxon>Actinomycetes</taxon>
        <taxon>Micrococcales</taxon>
        <taxon>Microbacteriaceae</taxon>
        <taxon>Microbacterium</taxon>
    </lineage>
</organism>
<name>A0AAU7W2B6_9MICO</name>
<dbReference type="AlphaFoldDB" id="A0AAU7W2B6"/>
<dbReference type="Pfam" id="PF00144">
    <property type="entry name" value="Beta-lactamase"/>
    <property type="match status" value="1"/>
</dbReference>
<feature type="region of interest" description="Disordered" evidence="1">
    <location>
        <begin position="1"/>
        <end position="21"/>
    </location>
</feature>
<proteinExistence type="predicted"/>
<dbReference type="PANTHER" id="PTHR46825">
    <property type="entry name" value="D-ALANYL-D-ALANINE-CARBOXYPEPTIDASE/ENDOPEPTIDASE AMPH"/>
    <property type="match status" value="1"/>
</dbReference>
<gene>
    <name evidence="3" type="ORF">ABS642_04085</name>
</gene>
<dbReference type="Gene3D" id="3.40.710.10">
    <property type="entry name" value="DD-peptidase/beta-lactamase superfamily"/>
    <property type="match status" value="1"/>
</dbReference>
<evidence type="ECO:0000313" key="3">
    <source>
        <dbReference type="EMBL" id="XBX80595.1"/>
    </source>
</evidence>
<dbReference type="InterPro" id="IPR001466">
    <property type="entry name" value="Beta-lactam-related"/>
</dbReference>
<dbReference type="EMBL" id="CP158357">
    <property type="protein sequence ID" value="XBX80595.1"/>
    <property type="molecule type" value="Genomic_DNA"/>
</dbReference>